<keyword evidence="4 6" id="KW-0521">NADP</keyword>
<dbReference type="Pfam" id="PF01118">
    <property type="entry name" value="Semialdhyde_dh"/>
    <property type="match status" value="1"/>
</dbReference>
<dbReference type="InterPro" id="IPR000534">
    <property type="entry name" value="Semialdehyde_DH_NAD-bd"/>
</dbReference>
<accession>A0A2X1B9M6</accession>
<comment type="catalytic activity">
    <reaction evidence="6">
        <text>N-acetyl-L-glutamate 5-semialdehyde + phosphate + NADP(+) = N-acetyl-L-glutamyl 5-phosphate + NADPH + H(+)</text>
        <dbReference type="Rhea" id="RHEA:21588"/>
        <dbReference type="ChEBI" id="CHEBI:15378"/>
        <dbReference type="ChEBI" id="CHEBI:29123"/>
        <dbReference type="ChEBI" id="CHEBI:43474"/>
        <dbReference type="ChEBI" id="CHEBI:57783"/>
        <dbReference type="ChEBI" id="CHEBI:57936"/>
        <dbReference type="ChEBI" id="CHEBI:58349"/>
        <dbReference type="EC" id="1.2.1.38"/>
    </reaction>
</comment>
<dbReference type="GO" id="GO:0006526">
    <property type="term" value="P:L-arginine biosynthetic process"/>
    <property type="evidence" value="ECO:0007669"/>
    <property type="project" value="UniProtKB-UniRule"/>
</dbReference>
<dbReference type="CDD" id="cd23935">
    <property type="entry name" value="AGPR_2_C"/>
    <property type="match status" value="1"/>
</dbReference>
<evidence type="ECO:0000259" key="8">
    <source>
        <dbReference type="SMART" id="SM00859"/>
    </source>
</evidence>
<dbReference type="GO" id="GO:0005737">
    <property type="term" value="C:cytoplasm"/>
    <property type="evidence" value="ECO:0007669"/>
    <property type="project" value="UniProtKB-SubCell"/>
</dbReference>
<evidence type="ECO:0000256" key="4">
    <source>
        <dbReference type="ARBA" id="ARBA00022857"/>
    </source>
</evidence>
<evidence type="ECO:0000256" key="3">
    <source>
        <dbReference type="ARBA" id="ARBA00022605"/>
    </source>
</evidence>
<comment type="similarity">
    <text evidence="6">Belongs to the NAGSA dehydrogenase family. Type 2 subfamily.</text>
</comment>
<keyword evidence="5 6" id="KW-0560">Oxidoreductase</keyword>
<dbReference type="Pfam" id="PF22698">
    <property type="entry name" value="Semialdhyde_dhC_1"/>
    <property type="match status" value="1"/>
</dbReference>
<keyword evidence="3 6" id="KW-0028">Amino-acid biosynthesis</keyword>
<dbReference type="SUPFAM" id="SSF51735">
    <property type="entry name" value="NAD(P)-binding Rossmann-fold domains"/>
    <property type="match status" value="1"/>
</dbReference>
<dbReference type="Proteomes" id="UP000251186">
    <property type="component" value="Unassembled WGS sequence"/>
</dbReference>
<dbReference type="InterPro" id="IPR023013">
    <property type="entry name" value="AGPR_AS"/>
</dbReference>
<dbReference type="CDD" id="cd17896">
    <property type="entry name" value="AGPR_2_N"/>
    <property type="match status" value="1"/>
</dbReference>
<comment type="pathway">
    <text evidence="6">Amino-acid biosynthesis; L-arginine biosynthesis; N(2)-acetyl-L-ornithine from L-glutamate: step 3/4.</text>
</comment>
<feature type="domain" description="Semialdehyde dehydrogenase NAD-binding" evidence="8">
    <location>
        <begin position="4"/>
        <end position="104"/>
    </location>
</feature>
<dbReference type="EMBL" id="UAQP01000005">
    <property type="protein sequence ID" value="SPU52729.1"/>
    <property type="molecule type" value="Genomic_DNA"/>
</dbReference>
<comment type="function">
    <text evidence="6">Catalyzes the NADPH-dependent reduction of N-acetyl-5-glutamyl phosphate to yield N-acetyl-L-glutamate 5-semialdehyde.</text>
</comment>
<evidence type="ECO:0000256" key="6">
    <source>
        <dbReference type="HAMAP-Rule" id="MF_01110"/>
    </source>
</evidence>
<evidence type="ECO:0000256" key="7">
    <source>
        <dbReference type="PROSITE-ProRule" id="PRU10010"/>
    </source>
</evidence>
<dbReference type="NCBIfam" id="TIGR01851">
    <property type="entry name" value="argC_other"/>
    <property type="match status" value="1"/>
</dbReference>
<dbReference type="InterPro" id="IPR036291">
    <property type="entry name" value="NAD(P)-bd_dom_sf"/>
</dbReference>
<dbReference type="GO" id="GO:0051287">
    <property type="term" value="F:NAD binding"/>
    <property type="evidence" value="ECO:0007669"/>
    <property type="project" value="InterPro"/>
</dbReference>
<dbReference type="EC" id="1.2.1.38" evidence="6"/>
<dbReference type="InterPro" id="IPR010136">
    <property type="entry name" value="AGPR_type-2"/>
</dbReference>
<dbReference type="AlphaFoldDB" id="A0A2X1B9M6"/>
<dbReference type="InterPro" id="IPR058924">
    <property type="entry name" value="AGPR_dimerisation_dom"/>
</dbReference>
<dbReference type="RefSeq" id="WP_112862029.1">
    <property type="nucleotide sequence ID" value="NZ_UAQP01000005.1"/>
</dbReference>
<organism evidence="9 10">
    <name type="scientific">Brevundimonas vesicularis</name>
    <name type="common">Pseudomonas vesicularis</name>
    <dbReference type="NCBI Taxonomy" id="41276"/>
    <lineage>
        <taxon>Bacteria</taxon>
        <taxon>Pseudomonadati</taxon>
        <taxon>Pseudomonadota</taxon>
        <taxon>Alphaproteobacteria</taxon>
        <taxon>Caulobacterales</taxon>
        <taxon>Caulobacteraceae</taxon>
        <taxon>Brevundimonas</taxon>
    </lineage>
</organism>
<feature type="active site" evidence="6 7">
    <location>
        <position position="115"/>
    </location>
</feature>
<gene>
    <name evidence="6 9" type="primary">argC</name>
    <name evidence="9" type="ORF">NCTC11166_01069</name>
</gene>
<dbReference type="Gene3D" id="3.40.50.720">
    <property type="entry name" value="NAD(P)-binding Rossmann-like Domain"/>
    <property type="match status" value="1"/>
</dbReference>
<evidence type="ECO:0000256" key="1">
    <source>
        <dbReference type="ARBA" id="ARBA00022490"/>
    </source>
</evidence>
<comment type="subcellular location">
    <subcellularLocation>
        <location evidence="6">Cytoplasm</location>
    </subcellularLocation>
</comment>
<dbReference type="Gene3D" id="3.30.360.10">
    <property type="entry name" value="Dihydrodipicolinate Reductase, domain 2"/>
    <property type="match status" value="1"/>
</dbReference>
<dbReference type="InterPro" id="IPR050085">
    <property type="entry name" value="AGPR"/>
</dbReference>
<proteinExistence type="inferred from homology"/>
<evidence type="ECO:0000256" key="2">
    <source>
        <dbReference type="ARBA" id="ARBA00022571"/>
    </source>
</evidence>
<evidence type="ECO:0000313" key="10">
    <source>
        <dbReference type="Proteomes" id="UP000251186"/>
    </source>
</evidence>
<sequence length="316" mass="33787">MTYTIFIDGEAGTTGLEIRERLEARPDLELILLGNHRRDIEARRGALNGADAVLLCLPDDAAREAVSMIENPSVKVIDASTAYRVAPGWAYGFPEMDAGQRALIARSQFVSNPGCYPTGFIALVRPLVKAGLVPANYPVTVNAVSGYSGGGKAMIAEFEAAPKDGVGATTAYRAYGLTLRHKHVPEMTKHTGLSRDVLFTPAVGNYRQGMLVEVPLHLAALPETPSVERLHGALVEAYDGQRFVEVADLEETEAMTGIEPEGLNGTNRLRLHVFGDRNGEQARLVALLDNLGKGASGAAVQNLNIMLGLDEATGLI</sequence>
<keyword evidence="1 6" id="KW-0963">Cytoplasm</keyword>
<reference evidence="9 10" key="1">
    <citation type="submission" date="2018-06" db="EMBL/GenBank/DDBJ databases">
        <authorList>
            <consortium name="Pathogen Informatics"/>
            <person name="Doyle S."/>
        </authorList>
    </citation>
    <scope>NUCLEOTIDE SEQUENCE [LARGE SCALE GENOMIC DNA]</scope>
    <source>
        <strain evidence="9 10">NCTC11166</strain>
    </source>
</reference>
<dbReference type="HAMAP" id="MF_01110">
    <property type="entry name" value="ArgC_type2"/>
    <property type="match status" value="1"/>
</dbReference>
<dbReference type="PROSITE" id="PS01224">
    <property type="entry name" value="ARGC"/>
    <property type="match status" value="1"/>
</dbReference>
<dbReference type="SUPFAM" id="SSF55347">
    <property type="entry name" value="Glyceraldehyde-3-phosphate dehydrogenase-like, C-terminal domain"/>
    <property type="match status" value="1"/>
</dbReference>
<dbReference type="GO" id="GO:0003942">
    <property type="term" value="F:N-acetyl-gamma-glutamyl-phosphate reductase activity"/>
    <property type="evidence" value="ECO:0007669"/>
    <property type="project" value="UniProtKB-UniRule"/>
</dbReference>
<name>A0A2X1B9M6_BREVE</name>
<evidence type="ECO:0000256" key="5">
    <source>
        <dbReference type="ARBA" id="ARBA00023002"/>
    </source>
</evidence>
<evidence type="ECO:0000313" key="9">
    <source>
        <dbReference type="EMBL" id="SPU52729.1"/>
    </source>
</evidence>
<protein>
    <recommendedName>
        <fullName evidence="6">N-acetyl-gamma-glutamyl-phosphate reductase</fullName>
        <shortName evidence="6">AGPR</shortName>
        <ecNumber evidence="6">1.2.1.38</ecNumber>
    </recommendedName>
    <alternativeName>
        <fullName evidence="6">N-acetyl-glutamate semialdehyde dehydrogenase</fullName>
        <shortName evidence="6">NAGSA dehydrogenase</shortName>
    </alternativeName>
</protein>
<dbReference type="PANTHER" id="PTHR32338:SF10">
    <property type="entry name" value="N-ACETYL-GAMMA-GLUTAMYL-PHOSPHATE REDUCTASE, CHLOROPLASTIC-RELATED"/>
    <property type="match status" value="1"/>
</dbReference>
<dbReference type="PANTHER" id="PTHR32338">
    <property type="entry name" value="N-ACETYL-GAMMA-GLUTAMYL-PHOSPHATE REDUCTASE, CHLOROPLASTIC-RELATED-RELATED"/>
    <property type="match status" value="1"/>
</dbReference>
<dbReference type="UniPathway" id="UPA00068">
    <property type="reaction ID" value="UER00108"/>
</dbReference>
<dbReference type="SMART" id="SM00859">
    <property type="entry name" value="Semialdhyde_dh"/>
    <property type="match status" value="1"/>
</dbReference>
<keyword evidence="2 6" id="KW-0055">Arginine biosynthesis</keyword>